<comment type="caution">
    <text evidence="7">The sequence shown here is derived from an EMBL/GenBank/DDBJ whole genome shotgun (WGS) entry which is preliminary data.</text>
</comment>
<dbReference type="InterPro" id="IPR000847">
    <property type="entry name" value="LysR_HTH_N"/>
</dbReference>
<keyword evidence="2" id="KW-0805">Transcription regulation</keyword>
<keyword evidence="8" id="KW-1185">Reference proteome</keyword>
<sequence>MAHALPSLRQLRYLVAVSDKLNFTQAAEACFVTQSTLSAGIKELEAALGTCLVERERHSVMMTPVGAEVVARARRLLAEAEDLAEWARNADRPMSGLLRLGVIPTIAPFLLPSVLPSVREQYPELRIALREDLTAHLLNRLNAGQIDFALIALPYDTGKLQVQPLFDEELLLVAPAGREADMPRDIGKLDPEALLLLEEGHCLRGHTLGGCRLDEPRSTGMEATSLFTLAQMVDSGLGMALLPEMTLASGLLGGMKLVAHRFAEPRPRRTIALVARSSNARQECFERLGALISSRAPVQPPTEPAAASGTHTDVRTTKGERT</sequence>
<dbReference type="Pfam" id="PF00126">
    <property type="entry name" value="HTH_1"/>
    <property type="match status" value="1"/>
</dbReference>
<evidence type="ECO:0000256" key="3">
    <source>
        <dbReference type="ARBA" id="ARBA00023125"/>
    </source>
</evidence>
<evidence type="ECO:0000256" key="1">
    <source>
        <dbReference type="ARBA" id="ARBA00009437"/>
    </source>
</evidence>
<evidence type="ECO:0000313" key="8">
    <source>
        <dbReference type="Proteomes" id="UP000005019"/>
    </source>
</evidence>
<name>F5RD76_METUF</name>
<dbReference type="InterPro" id="IPR036388">
    <property type="entry name" value="WH-like_DNA-bd_sf"/>
</dbReference>
<dbReference type="SUPFAM" id="SSF53850">
    <property type="entry name" value="Periplasmic binding protein-like II"/>
    <property type="match status" value="1"/>
</dbReference>
<dbReference type="InterPro" id="IPR036390">
    <property type="entry name" value="WH_DNA-bd_sf"/>
</dbReference>
<dbReference type="AlphaFoldDB" id="F5RD76"/>
<evidence type="ECO:0000259" key="6">
    <source>
        <dbReference type="PROSITE" id="PS50931"/>
    </source>
</evidence>
<gene>
    <name evidence="7" type="ORF">METUNv1_02236</name>
</gene>
<keyword evidence="3" id="KW-0238">DNA-binding</keyword>
<keyword evidence="4" id="KW-0804">Transcription</keyword>
<dbReference type="FunFam" id="1.10.10.10:FF:000001">
    <property type="entry name" value="LysR family transcriptional regulator"/>
    <property type="match status" value="1"/>
</dbReference>
<dbReference type="GO" id="GO:0003677">
    <property type="term" value="F:DNA binding"/>
    <property type="evidence" value="ECO:0007669"/>
    <property type="project" value="UniProtKB-KW"/>
</dbReference>
<dbReference type="Gene3D" id="3.40.190.10">
    <property type="entry name" value="Periplasmic binding protein-like II"/>
    <property type="match status" value="2"/>
</dbReference>
<evidence type="ECO:0000256" key="2">
    <source>
        <dbReference type="ARBA" id="ARBA00023015"/>
    </source>
</evidence>
<dbReference type="PANTHER" id="PTHR30346:SF10">
    <property type="entry name" value="TRANSCRIPTIONAL REGULATOR OF OXIDATIVE STRESS OXYR"/>
    <property type="match status" value="1"/>
</dbReference>
<protein>
    <submittedName>
        <fullName evidence="7">HTH-type transcriptional regulator estR</fullName>
    </submittedName>
</protein>
<dbReference type="CDD" id="cd08411">
    <property type="entry name" value="PBP2_OxyR"/>
    <property type="match status" value="1"/>
</dbReference>
<dbReference type="RefSeq" id="WP_008061675.1">
    <property type="nucleotide sequence ID" value="NZ_AFHG01000050.1"/>
</dbReference>
<dbReference type="GO" id="GO:0032993">
    <property type="term" value="C:protein-DNA complex"/>
    <property type="evidence" value="ECO:0007669"/>
    <property type="project" value="TreeGrafter"/>
</dbReference>
<evidence type="ECO:0000256" key="5">
    <source>
        <dbReference type="SAM" id="MobiDB-lite"/>
    </source>
</evidence>
<dbReference type="SUPFAM" id="SSF46785">
    <property type="entry name" value="Winged helix' DNA-binding domain"/>
    <property type="match status" value="1"/>
</dbReference>
<dbReference type="GO" id="GO:0003700">
    <property type="term" value="F:DNA-binding transcription factor activity"/>
    <property type="evidence" value="ECO:0007669"/>
    <property type="project" value="InterPro"/>
</dbReference>
<feature type="domain" description="HTH lysR-type" evidence="6">
    <location>
        <begin position="6"/>
        <end position="63"/>
    </location>
</feature>
<dbReference type="PANTHER" id="PTHR30346">
    <property type="entry name" value="TRANSCRIPTIONAL DUAL REGULATOR HCAR-RELATED"/>
    <property type="match status" value="1"/>
</dbReference>
<comment type="similarity">
    <text evidence="1">Belongs to the LysR transcriptional regulatory family.</text>
</comment>
<accession>F5RD76</accession>
<dbReference type="EMBL" id="AFHG01000050">
    <property type="protein sequence ID" value="EGK71547.1"/>
    <property type="molecule type" value="Genomic_DNA"/>
</dbReference>
<dbReference type="Gene3D" id="1.10.10.10">
    <property type="entry name" value="Winged helix-like DNA-binding domain superfamily/Winged helix DNA-binding domain"/>
    <property type="match status" value="1"/>
</dbReference>
<dbReference type="eggNOG" id="COG0583">
    <property type="taxonomic scope" value="Bacteria"/>
</dbReference>
<reference evidence="7 8" key="1">
    <citation type="journal article" date="2011" name="J. Bacteriol.">
        <title>Genome sequence of Methyloversatilis universalis FAM5T, a methylotrophic representative of the order Rhodocyclales.</title>
        <authorList>
            <person name="Kittichotirat W."/>
            <person name="Good N.M."/>
            <person name="Hall R."/>
            <person name="Bringel F."/>
            <person name="Lajus A."/>
            <person name="Medigue C."/>
            <person name="Smalley N.E."/>
            <person name="Beck D."/>
            <person name="Bumgarner R."/>
            <person name="Vuilleumier S."/>
            <person name="Kalyuzhnaya M.G."/>
        </authorList>
    </citation>
    <scope>NUCLEOTIDE SEQUENCE [LARGE SCALE GENOMIC DNA]</scope>
    <source>
        <strain evidence="8">ATCC BAA-1314 / JCM 13912 / FAM5</strain>
    </source>
</reference>
<dbReference type="OrthoDB" id="9775392at2"/>
<dbReference type="Pfam" id="PF03466">
    <property type="entry name" value="LysR_substrate"/>
    <property type="match status" value="1"/>
</dbReference>
<dbReference type="Proteomes" id="UP000005019">
    <property type="component" value="Unassembled WGS sequence"/>
</dbReference>
<dbReference type="STRING" id="1000565.METUNv1_02236"/>
<proteinExistence type="inferred from homology"/>
<evidence type="ECO:0000256" key="4">
    <source>
        <dbReference type="ARBA" id="ARBA00023163"/>
    </source>
</evidence>
<organism evidence="7 8">
    <name type="scientific">Methyloversatilis universalis (strain ATCC BAA-1314 / DSM 25237 / JCM 13912 / CCUG 52030 / FAM5)</name>
    <dbReference type="NCBI Taxonomy" id="1000565"/>
    <lineage>
        <taxon>Bacteria</taxon>
        <taxon>Pseudomonadati</taxon>
        <taxon>Pseudomonadota</taxon>
        <taxon>Betaproteobacteria</taxon>
        <taxon>Nitrosomonadales</taxon>
        <taxon>Sterolibacteriaceae</taxon>
        <taxon>Methyloversatilis</taxon>
    </lineage>
</organism>
<dbReference type="InterPro" id="IPR005119">
    <property type="entry name" value="LysR_subst-bd"/>
</dbReference>
<evidence type="ECO:0000313" key="7">
    <source>
        <dbReference type="EMBL" id="EGK71547.1"/>
    </source>
</evidence>
<feature type="compositionally biased region" description="Basic and acidic residues" evidence="5">
    <location>
        <begin position="312"/>
        <end position="322"/>
    </location>
</feature>
<dbReference type="PROSITE" id="PS50931">
    <property type="entry name" value="HTH_LYSR"/>
    <property type="match status" value="1"/>
</dbReference>
<feature type="region of interest" description="Disordered" evidence="5">
    <location>
        <begin position="296"/>
        <end position="322"/>
    </location>
</feature>